<dbReference type="GO" id="GO:0005737">
    <property type="term" value="C:cytoplasm"/>
    <property type="evidence" value="ECO:0007669"/>
    <property type="project" value="TreeGrafter"/>
</dbReference>
<sequence>MSVSPEHPDWEGAPQNADPDGEFVRDTDYINDRISPSVTDVTEQPDGTYLWPMEAGRYRLAAARACPWAHRAVIARRLLGLEDAVSLALAGPTHDKRSWTFDLDPGEVDPVLGIKRLQDAYFNRYPDYPRGITVPALVEESSVRVVTNDFPSIVRDFITEWTDFHREGAPNLYPAEYAEEIDEINPYIFRAINNGVYRCGFAGSQDAYDEAYEELWEALDWVEERLGKQRYMVGPHITETDIRLFVTLIRFDPVYYSHFKCSRHKMAELPNIRGYLQELFQLPGFGDTTDFAEIKQHYFITHQEINPTQVVPIGPALDWLAQPHDRDRFGGTPFAEGTTLPGAIPAGEEVKNPLPFQR</sequence>
<dbReference type="PANTHER" id="PTHR32419">
    <property type="entry name" value="GLUTATHIONYL-HYDROQUINONE REDUCTASE"/>
    <property type="match status" value="1"/>
</dbReference>
<gene>
    <name evidence="5" type="primary">gto2</name>
    <name evidence="5" type="ORF">UL81_05205</name>
</gene>
<dbReference type="InterPro" id="IPR016639">
    <property type="entry name" value="GST_Omega/GSH"/>
</dbReference>
<reference evidence="5 6" key="1">
    <citation type="journal article" date="2015" name="Genome Announc.">
        <title>Complete Genome Sequence of Corynebacterium camporealensis DSM 44610, Isolated from the Milk of a Manchega Sheep with Subclinical Mastitis.</title>
        <authorList>
            <person name="Ruckert C."/>
            <person name="Albersmeier A."/>
            <person name="Winkler A."/>
            <person name="Tauch A."/>
        </authorList>
    </citation>
    <scope>NUCLEOTIDE SEQUENCE [LARGE SCALE GENOMIC DNA]</scope>
    <source>
        <strain evidence="5 6">DSM 44610</strain>
    </source>
</reference>
<dbReference type="SFLD" id="SFLDG01206">
    <property type="entry name" value="Xi.1"/>
    <property type="match status" value="1"/>
</dbReference>
<dbReference type="EMBL" id="CP011311">
    <property type="protein sequence ID" value="AKE39013.1"/>
    <property type="molecule type" value="Genomic_DNA"/>
</dbReference>
<dbReference type="HOGENOM" id="CLU_037263_1_3_11"/>
<accession>A0A0F6QY30</accession>
<dbReference type="InterPro" id="IPR004045">
    <property type="entry name" value="Glutathione_S-Trfase_N"/>
</dbReference>
<feature type="region of interest" description="Disordered" evidence="4">
    <location>
        <begin position="337"/>
        <end position="358"/>
    </location>
</feature>
<dbReference type="CDD" id="cd03190">
    <property type="entry name" value="GST_C_Omega_like"/>
    <property type="match status" value="1"/>
</dbReference>
<dbReference type="InterPro" id="IPR036282">
    <property type="entry name" value="Glutathione-S-Trfase_C_sf"/>
</dbReference>
<evidence type="ECO:0000313" key="5">
    <source>
        <dbReference type="EMBL" id="AKE39013.1"/>
    </source>
</evidence>
<dbReference type="Proteomes" id="UP000033566">
    <property type="component" value="Chromosome"/>
</dbReference>
<dbReference type="Pfam" id="PF13410">
    <property type="entry name" value="GST_C_2"/>
    <property type="match status" value="1"/>
</dbReference>
<protein>
    <submittedName>
        <fullName evidence="5">Putative glutathione S-transferase</fullName>
        <ecNumber evidence="5">2.5.1.18</ecNumber>
    </submittedName>
</protein>
<dbReference type="KEGG" id="ccj:UL81_05205"/>
<dbReference type="SFLD" id="SFLDG01148">
    <property type="entry name" value="Xi_(cytGST)"/>
    <property type="match status" value="1"/>
</dbReference>
<keyword evidence="5" id="KW-0808">Transferase</keyword>
<dbReference type="OrthoDB" id="9769158at2"/>
<keyword evidence="6" id="KW-1185">Reference proteome</keyword>
<evidence type="ECO:0000256" key="2">
    <source>
        <dbReference type="PIRSR" id="PIRSR015753-2"/>
    </source>
</evidence>
<feature type="site" description="Lowers pKa of active site Cys" evidence="3">
    <location>
        <position position="255"/>
    </location>
</feature>
<feature type="active site" description="Proton donor/acceptor" evidence="1">
    <location>
        <position position="197"/>
    </location>
</feature>
<feature type="active site" description="Nucleophile" evidence="1">
    <location>
        <position position="66"/>
    </location>
</feature>
<dbReference type="AlphaFoldDB" id="A0A0F6QY30"/>
<evidence type="ECO:0000256" key="3">
    <source>
        <dbReference type="PIRSR" id="PIRSR015753-3"/>
    </source>
</evidence>
<feature type="compositionally biased region" description="Basic and acidic residues" evidence="4">
    <location>
        <begin position="1"/>
        <end position="10"/>
    </location>
</feature>
<dbReference type="Pfam" id="PF13409">
    <property type="entry name" value="GST_N_2"/>
    <property type="match status" value="1"/>
</dbReference>
<name>A0A0F6QY30_9CORY</name>
<evidence type="ECO:0000313" key="6">
    <source>
        <dbReference type="Proteomes" id="UP000033566"/>
    </source>
</evidence>
<dbReference type="PANTHER" id="PTHR32419:SF6">
    <property type="entry name" value="GLUTATHIONE S-TRANSFERASE OMEGA-LIKE 1-RELATED"/>
    <property type="match status" value="1"/>
</dbReference>
<evidence type="ECO:0000256" key="1">
    <source>
        <dbReference type="PIRSR" id="PIRSR015753-1"/>
    </source>
</evidence>
<dbReference type="EC" id="2.5.1.18" evidence="5"/>
<feature type="binding site" evidence="2">
    <location>
        <position position="99"/>
    </location>
    <ligand>
        <name>glutathione</name>
        <dbReference type="ChEBI" id="CHEBI:57925"/>
    </ligand>
</feature>
<dbReference type="SFLD" id="SFLDS00019">
    <property type="entry name" value="Glutathione_Transferase_(cytos"/>
    <property type="match status" value="1"/>
</dbReference>
<dbReference type="InterPro" id="IPR010987">
    <property type="entry name" value="Glutathione-S-Trfase_C-like"/>
</dbReference>
<feature type="region of interest" description="Disordered" evidence="4">
    <location>
        <begin position="1"/>
        <end position="22"/>
    </location>
</feature>
<feature type="site" description="Lowers pKa of active site Cys" evidence="3">
    <location>
        <position position="298"/>
    </location>
</feature>
<dbReference type="PROSITE" id="PS50405">
    <property type="entry name" value="GST_CTER"/>
    <property type="match status" value="1"/>
</dbReference>
<dbReference type="InterPro" id="IPR040079">
    <property type="entry name" value="Glutathione_S-Trfase"/>
</dbReference>
<dbReference type="InterPro" id="IPR036249">
    <property type="entry name" value="Thioredoxin-like_sf"/>
</dbReference>
<dbReference type="GO" id="GO:0004364">
    <property type="term" value="F:glutathione transferase activity"/>
    <property type="evidence" value="ECO:0007669"/>
    <property type="project" value="UniProtKB-EC"/>
</dbReference>
<dbReference type="RefSeq" id="WP_035105594.1">
    <property type="nucleotide sequence ID" value="NZ_CP011311.1"/>
</dbReference>
<dbReference type="STRING" id="161896.UL81_05205"/>
<dbReference type="Gene3D" id="1.20.1050.10">
    <property type="match status" value="1"/>
</dbReference>
<dbReference type="PATRIC" id="fig|161896.4.peg.1024"/>
<dbReference type="SUPFAM" id="SSF47616">
    <property type="entry name" value="GST C-terminal domain-like"/>
    <property type="match status" value="1"/>
</dbReference>
<organism evidence="5 6">
    <name type="scientific">Corynebacterium camporealensis</name>
    <dbReference type="NCBI Taxonomy" id="161896"/>
    <lineage>
        <taxon>Bacteria</taxon>
        <taxon>Bacillati</taxon>
        <taxon>Actinomycetota</taxon>
        <taxon>Actinomycetes</taxon>
        <taxon>Mycobacteriales</taxon>
        <taxon>Corynebacteriaceae</taxon>
        <taxon>Corynebacterium</taxon>
    </lineage>
</organism>
<dbReference type="SUPFAM" id="SSF52833">
    <property type="entry name" value="Thioredoxin-like"/>
    <property type="match status" value="1"/>
</dbReference>
<proteinExistence type="predicted"/>
<dbReference type="InterPro" id="IPR047047">
    <property type="entry name" value="GST_Omega-like_C"/>
</dbReference>
<dbReference type="PIRSF" id="PIRSF015753">
    <property type="entry name" value="GST"/>
    <property type="match status" value="1"/>
</dbReference>
<dbReference type="Gene3D" id="3.40.30.10">
    <property type="entry name" value="Glutaredoxin"/>
    <property type="match status" value="1"/>
</dbReference>
<evidence type="ECO:0000256" key="4">
    <source>
        <dbReference type="SAM" id="MobiDB-lite"/>
    </source>
</evidence>